<dbReference type="Proteomes" id="UP000499080">
    <property type="component" value="Unassembled WGS sequence"/>
</dbReference>
<feature type="compositionally biased region" description="Polar residues" evidence="1">
    <location>
        <begin position="20"/>
        <end position="37"/>
    </location>
</feature>
<comment type="caution">
    <text evidence="2">The sequence shown here is derived from an EMBL/GenBank/DDBJ whole genome shotgun (WGS) entry which is preliminary data.</text>
</comment>
<evidence type="ECO:0000256" key="1">
    <source>
        <dbReference type="SAM" id="MobiDB-lite"/>
    </source>
</evidence>
<proteinExistence type="predicted"/>
<evidence type="ECO:0000313" key="3">
    <source>
        <dbReference type="Proteomes" id="UP000499080"/>
    </source>
</evidence>
<sequence length="106" mass="12011">RIMKNDALFTNIRKRRNTGSRKNTALAQNSNASKRQITNNNSNSTNNGAQRLAADQLAMQEDSKEILRTPKTFPVESYLRVFIAFLTGRDVTWKSGEIRISAPNRD</sequence>
<protein>
    <submittedName>
        <fullName evidence="2">Uncharacterized protein</fullName>
    </submittedName>
</protein>
<name>A0A4Y2BY35_ARAVE</name>
<evidence type="ECO:0000313" key="2">
    <source>
        <dbReference type="EMBL" id="GBL96833.1"/>
    </source>
</evidence>
<dbReference type="AlphaFoldDB" id="A0A4Y2BY35"/>
<feature type="non-terminal residue" evidence="2">
    <location>
        <position position="106"/>
    </location>
</feature>
<reference evidence="2 3" key="1">
    <citation type="journal article" date="2019" name="Sci. Rep.">
        <title>Orb-weaving spider Araneus ventricosus genome elucidates the spidroin gene catalogue.</title>
        <authorList>
            <person name="Kono N."/>
            <person name="Nakamura H."/>
            <person name="Ohtoshi R."/>
            <person name="Moran D.A.P."/>
            <person name="Shinohara A."/>
            <person name="Yoshida Y."/>
            <person name="Fujiwara M."/>
            <person name="Mori M."/>
            <person name="Tomita M."/>
            <person name="Arakawa K."/>
        </authorList>
    </citation>
    <scope>NUCLEOTIDE SEQUENCE [LARGE SCALE GENOMIC DNA]</scope>
</reference>
<feature type="region of interest" description="Disordered" evidence="1">
    <location>
        <begin position="1"/>
        <end position="48"/>
    </location>
</feature>
<accession>A0A4Y2BY35</accession>
<feature type="non-terminal residue" evidence="2">
    <location>
        <position position="1"/>
    </location>
</feature>
<organism evidence="2 3">
    <name type="scientific">Araneus ventricosus</name>
    <name type="common">Orbweaver spider</name>
    <name type="synonym">Epeira ventricosa</name>
    <dbReference type="NCBI Taxonomy" id="182803"/>
    <lineage>
        <taxon>Eukaryota</taxon>
        <taxon>Metazoa</taxon>
        <taxon>Ecdysozoa</taxon>
        <taxon>Arthropoda</taxon>
        <taxon>Chelicerata</taxon>
        <taxon>Arachnida</taxon>
        <taxon>Araneae</taxon>
        <taxon>Araneomorphae</taxon>
        <taxon>Entelegynae</taxon>
        <taxon>Araneoidea</taxon>
        <taxon>Araneidae</taxon>
        <taxon>Araneus</taxon>
    </lineage>
</organism>
<feature type="compositionally biased region" description="Low complexity" evidence="1">
    <location>
        <begin position="38"/>
        <end position="47"/>
    </location>
</feature>
<keyword evidence="3" id="KW-1185">Reference proteome</keyword>
<gene>
    <name evidence="2" type="ORF">AVEN_118954_1</name>
</gene>
<dbReference type="EMBL" id="BGPR01000124">
    <property type="protein sequence ID" value="GBL96833.1"/>
    <property type="molecule type" value="Genomic_DNA"/>
</dbReference>